<keyword evidence="3" id="KW-1185">Reference proteome</keyword>
<dbReference type="PANTHER" id="PTHR43259:SF1">
    <property type="entry name" value="N-ACETYLTRANSFERASE DOMAIN-CONTAINING PROTEIN"/>
    <property type="match status" value="1"/>
</dbReference>
<gene>
    <name evidence="2" type="ORF">JJQ58_07700</name>
</gene>
<dbReference type="InterPro" id="IPR000182">
    <property type="entry name" value="GNAT_dom"/>
</dbReference>
<organism evidence="2 3">
    <name type="scientific">Mammaliicoccus fleurettii</name>
    <dbReference type="NCBI Taxonomy" id="150056"/>
    <lineage>
        <taxon>Bacteria</taxon>
        <taxon>Bacillati</taxon>
        <taxon>Bacillota</taxon>
        <taxon>Bacilli</taxon>
        <taxon>Bacillales</taxon>
        <taxon>Staphylococcaceae</taxon>
        <taxon>Mammaliicoccus</taxon>
    </lineage>
</organism>
<dbReference type="InterPro" id="IPR052829">
    <property type="entry name" value="N-acetyltransferase_domain"/>
</dbReference>
<dbReference type="Pfam" id="PF00583">
    <property type="entry name" value="Acetyltransf_1"/>
    <property type="match status" value="1"/>
</dbReference>
<feature type="domain" description="N-acetyltransferase" evidence="1">
    <location>
        <begin position="1"/>
        <end position="187"/>
    </location>
</feature>
<proteinExistence type="predicted"/>
<name>A0ABS5MN72_9STAP</name>
<accession>A0ABS5MN72</accession>
<dbReference type="InterPro" id="IPR016181">
    <property type="entry name" value="Acyl_CoA_acyltransferase"/>
</dbReference>
<dbReference type="EMBL" id="JAGXBM010000009">
    <property type="protein sequence ID" value="MBS3697349.1"/>
    <property type="molecule type" value="Genomic_DNA"/>
</dbReference>
<dbReference type="PROSITE" id="PS51186">
    <property type="entry name" value="GNAT"/>
    <property type="match status" value="1"/>
</dbReference>
<dbReference type="CDD" id="cd04301">
    <property type="entry name" value="NAT_SF"/>
    <property type="match status" value="1"/>
</dbReference>
<evidence type="ECO:0000313" key="2">
    <source>
        <dbReference type="EMBL" id="MBS3697349.1"/>
    </source>
</evidence>
<dbReference type="PANTHER" id="PTHR43259">
    <property type="entry name" value="SPT10P"/>
    <property type="match status" value="1"/>
</dbReference>
<evidence type="ECO:0000313" key="3">
    <source>
        <dbReference type="Proteomes" id="UP000681586"/>
    </source>
</evidence>
<dbReference type="SUPFAM" id="SSF55729">
    <property type="entry name" value="Acyl-CoA N-acyltransferases (Nat)"/>
    <property type="match status" value="1"/>
</dbReference>
<reference evidence="2 3" key="1">
    <citation type="submission" date="2021-05" db="EMBL/GenBank/DDBJ databases">
        <title>Staphylococcus fleurettii isolated from lake water in First Nation community in Manitoba, Canada.</title>
        <authorList>
            <person name="Bashar S."/>
            <person name="Murdock A."/>
            <person name="Patidar R."/>
            <person name="Golding G."/>
            <person name="Farenhorst A."/>
            <person name="Kumar A."/>
        </authorList>
    </citation>
    <scope>NUCLEOTIDE SEQUENCE [LARGE SCALE GENOMIC DNA]</scope>
    <source>
        <strain evidence="2 3">SF002</strain>
    </source>
</reference>
<protein>
    <submittedName>
        <fullName evidence="2">GNAT family N-acetyltransferase</fullName>
    </submittedName>
</protein>
<sequence>MIRAAQKKDAKQLSELMYIIWNDMELPLVVNNDKDTVLKVIEQSIVEGNYRNNYKHIHVFEVDDELAGFINCYAGDDEAQLENNWLEIDFNESFNLESTPLPEHETDNGDFYIESVAVFTKYRGKGIASKLIEFTFKNAKKLGFKQVSLNCDFDNKGALKLYNKLGFEPLTDRVLSGHDYKYMVKKV</sequence>
<comment type="caution">
    <text evidence="2">The sequence shown here is derived from an EMBL/GenBank/DDBJ whole genome shotgun (WGS) entry which is preliminary data.</text>
</comment>
<dbReference type="Gene3D" id="3.40.630.30">
    <property type="match status" value="1"/>
</dbReference>
<evidence type="ECO:0000259" key="1">
    <source>
        <dbReference type="PROSITE" id="PS51186"/>
    </source>
</evidence>
<dbReference type="Proteomes" id="UP000681586">
    <property type="component" value="Unassembled WGS sequence"/>
</dbReference>
<dbReference type="RefSeq" id="WP_107509514.1">
    <property type="nucleotide sequence ID" value="NZ_JAAQPD010000027.1"/>
</dbReference>